<feature type="transmembrane region" description="Helical" evidence="2">
    <location>
        <begin position="219"/>
        <end position="242"/>
    </location>
</feature>
<feature type="transmembrane region" description="Helical" evidence="2">
    <location>
        <begin position="177"/>
        <end position="198"/>
    </location>
</feature>
<proteinExistence type="predicted"/>
<feature type="transmembrane region" description="Helical" evidence="2">
    <location>
        <begin position="248"/>
        <end position="266"/>
    </location>
</feature>
<feature type="transmembrane region" description="Helical" evidence="2">
    <location>
        <begin position="137"/>
        <end position="157"/>
    </location>
</feature>
<evidence type="ECO:0008006" key="5">
    <source>
        <dbReference type="Google" id="ProtNLM"/>
    </source>
</evidence>
<feature type="transmembrane region" description="Helical" evidence="2">
    <location>
        <begin position="92"/>
        <end position="116"/>
    </location>
</feature>
<feature type="transmembrane region" description="Helical" evidence="2">
    <location>
        <begin position="6"/>
        <end position="26"/>
    </location>
</feature>
<keyword evidence="2" id="KW-1133">Transmembrane helix</keyword>
<feature type="compositionally biased region" description="Polar residues" evidence="1">
    <location>
        <begin position="380"/>
        <end position="395"/>
    </location>
</feature>
<dbReference type="AlphaFoldDB" id="A0A6A4I0K4"/>
<organism evidence="3 4">
    <name type="scientific">Gymnopus androsaceus JB14</name>
    <dbReference type="NCBI Taxonomy" id="1447944"/>
    <lineage>
        <taxon>Eukaryota</taxon>
        <taxon>Fungi</taxon>
        <taxon>Dikarya</taxon>
        <taxon>Basidiomycota</taxon>
        <taxon>Agaricomycotina</taxon>
        <taxon>Agaricomycetes</taxon>
        <taxon>Agaricomycetidae</taxon>
        <taxon>Agaricales</taxon>
        <taxon>Marasmiineae</taxon>
        <taxon>Omphalotaceae</taxon>
        <taxon>Gymnopus</taxon>
    </lineage>
</organism>
<keyword evidence="2" id="KW-0472">Membrane</keyword>
<dbReference type="Proteomes" id="UP000799118">
    <property type="component" value="Unassembled WGS sequence"/>
</dbReference>
<dbReference type="PROSITE" id="PS51257">
    <property type="entry name" value="PROKAR_LIPOPROTEIN"/>
    <property type="match status" value="1"/>
</dbReference>
<feature type="region of interest" description="Disordered" evidence="1">
    <location>
        <begin position="377"/>
        <end position="402"/>
    </location>
</feature>
<dbReference type="OrthoDB" id="2988301at2759"/>
<feature type="transmembrane region" description="Helical" evidence="2">
    <location>
        <begin position="38"/>
        <end position="62"/>
    </location>
</feature>
<feature type="compositionally biased region" description="Low complexity" evidence="1">
    <location>
        <begin position="286"/>
        <end position="341"/>
    </location>
</feature>
<sequence>MRSSVIAFCSLQLVGACFFLLLILTAALSKRVKRFPTWYSFCFSWIISCMSYSLILVMNAYAGAGGFKHSDSDLGSGSRRWQAERVCLTQAALIYASPALTGFTSLAMCLHVFLYIRAALKGRPEDVKTITTTLLVAIPYIIWTVMFVVLFQLGQAMPHAVQLGRAKYYCHLELPEPVTVCSAIAVIAAVGVAVVEGWMVFEVHKHRSSLERTTHPMAFIIRVLVFGLVDLFALIVGILFLLPITRGLGVEFLLSLIPLLGILIFGSQKDMLQVWMFWNKSTSELDTSSPNSNPTNTDNPDNFTLRQPSSPSQRSRWRSSSQSYLASPSSQFSPSSPKHLSQTSDLRPLSGSVYQYRMEDAMDGSQPVELYSALDKSKSSIDTMDSPQSPVNQENRPLEFEQRPIASAKPWIYRSV</sequence>
<keyword evidence="4" id="KW-1185">Reference proteome</keyword>
<evidence type="ECO:0000313" key="3">
    <source>
        <dbReference type="EMBL" id="KAE9403543.1"/>
    </source>
</evidence>
<evidence type="ECO:0000256" key="2">
    <source>
        <dbReference type="SAM" id="Phobius"/>
    </source>
</evidence>
<keyword evidence="2" id="KW-0812">Transmembrane</keyword>
<name>A0A6A4I0K4_9AGAR</name>
<gene>
    <name evidence="3" type="ORF">BT96DRAFT_486629</name>
</gene>
<protein>
    <recommendedName>
        <fullName evidence="5">STE3-domain-containing protein</fullName>
    </recommendedName>
</protein>
<evidence type="ECO:0000313" key="4">
    <source>
        <dbReference type="Proteomes" id="UP000799118"/>
    </source>
</evidence>
<dbReference type="EMBL" id="ML769424">
    <property type="protein sequence ID" value="KAE9403543.1"/>
    <property type="molecule type" value="Genomic_DNA"/>
</dbReference>
<reference evidence="3" key="1">
    <citation type="journal article" date="2019" name="Environ. Microbiol.">
        <title>Fungal ecological strategies reflected in gene transcription - a case study of two litter decomposers.</title>
        <authorList>
            <person name="Barbi F."/>
            <person name="Kohler A."/>
            <person name="Barry K."/>
            <person name="Baskaran P."/>
            <person name="Daum C."/>
            <person name="Fauchery L."/>
            <person name="Ihrmark K."/>
            <person name="Kuo A."/>
            <person name="LaButti K."/>
            <person name="Lipzen A."/>
            <person name="Morin E."/>
            <person name="Grigoriev I.V."/>
            <person name="Henrissat B."/>
            <person name="Lindahl B."/>
            <person name="Martin F."/>
        </authorList>
    </citation>
    <scope>NUCLEOTIDE SEQUENCE</scope>
    <source>
        <strain evidence="3">JB14</strain>
    </source>
</reference>
<feature type="region of interest" description="Disordered" evidence="1">
    <location>
        <begin position="284"/>
        <end position="346"/>
    </location>
</feature>
<accession>A0A6A4I0K4</accession>
<evidence type="ECO:0000256" key="1">
    <source>
        <dbReference type="SAM" id="MobiDB-lite"/>
    </source>
</evidence>